<evidence type="ECO:0000313" key="3">
    <source>
        <dbReference type="Proteomes" id="UP000030428"/>
    </source>
</evidence>
<protein>
    <recommendedName>
        <fullName evidence="1">DUF2249 domain-containing protein</fullName>
    </recommendedName>
</protein>
<dbReference type="InterPro" id="IPR018720">
    <property type="entry name" value="DUF2249"/>
</dbReference>
<reference evidence="2 3" key="1">
    <citation type="journal article" date="2016" name="Front. Microbiol.">
        <title>Single-Cell (Meta-)Genomics of a Dimorphic Candidatus Thiomargarita nelsonii Reveals Genomic Plasticity.</title>
        <authorList>
            <person name="Flood B.E."/>
            <person name="Fliss P."/>
            <person name="Jones D.S."/>
            <person name="Dick G.J."/>
            <person name="Jain S."/>
            <person name="Kaster A.K."/>
            <person name="Winkel M."/>
            <person name="Mussmann M."/>
            <person name="Bailey J."/>
        </authorList>
    </citation>
    <scope>NUCLEOTIDE SEQUENCE [LARGE SCALE GENOMIC DNA]</scope>
    <source>
        <strain evidence="2">Hydrate Ridge</strain>
    </source>
</reference>
<sequence length="87" mass="9916">MKQVLDVSQLEPCEPLERILSTIPTLQAGEYLQVLHRMEPHPLYAILTREGFVWLTQQGRDVPVEIYIWRSTDSQAEAAARADVAII</sequence>
<dbReference type="Proteomes" id="UP000030428">
    <property type="component" value="Unassembled WGS sequence"/>
</dbReference>
<dbReference type="EMBL" id="JSZA02000031">
    <property type="protein sequence ID" value="KHD08913.1"/>
    <property type="molecule type" value="Genomic_DNA"/>
</dbReference>
<accession>A0A0A6PDW7</accession>
<evidence type="ECO:0000259" key="1">
    <source>
        <dbReference type="Pfam" id="PF10006"/>
    </source>
</evidence>
<dbReference type="AlphaFoldDB" id="A0A0A6PDW7"/>
<dbReference type="Pfam" id="PF10006">
    <property type="entry name" value="DUF2249"/>
    <property type="match status" value="1"/>
</dbReference>
<organism evidence="2 3">
    <name type="scientific">Candidatus Thiomargarita nelsonii</name>
    <dbReference type="NCBI Taxonomy" id="1003181"/>
    <lineage>
        <taxon>Bacteria</taxon>
        <taxon>Pseudomonadati</taxon>
        <taxon>Pseudomonadota</taxon>
        <taxon>Gammaproteobacteria</taxon>
        <taxon>Thiotrichales</taxon>
        <taxon>Thiotrichaceae</taxon>
        <taxon>Thiomargarita</taxon>
    </lineage>
</organism>
<feature type="domain" description="DUF2249" evidence="1">
    <location>
        <begin position="4"/>
        <end position="70"/>
    </location>
</feature>
<name>A0A0A6PDW7_9GAMM</name>
<proteinExistence type="predicted"/>
<gene>
    <name evidence="2" type="ORF">PN36_10270</name>
</gene>
<comment type="caution">
    <text evidence="2">The sequence shown here is derived from an EMBL/GenBank/DDBJ whole genome shotgun (WGS) entry which is preliminary data.</text>
</comment>
<evidence type="ECO:0000313" key="2">
    <source>
        <dbReference type="EMBL" id="KHD08913.1"/>
    </source>
</evidence>
<keyword evidence="3" id="KW-1185">Reference proteome</keyword>